<proteinExistence type="predicted"/>
<dbReference type="Pfam" id="PF10988">
    <property type="entry name" value="DUF2807"/>
    <property type="match status" value="1"/>
</dbReference>
<organism evidence="2 3">
    <name type="scientific">Massilia terrae</name>
    <dbReference type="NCBI Taxonomy" id="1811224"/>
    <lineage>
        <taxon>Bacteria</taxon>
        <taxon>Pseudomonadati</taxon>
        <taxon>Pseudomonadota</taxon>
        <taxon>Betaproteobacteria</taxon>
        <taxon>Burkholderiales</taxon>
        <taxon>Oxalobacteraceae</taxon>
        <taxon>Telluria group</taxon>
        <taxon>Massilia</taxon>
    </lineage>
</organism>
<keyword evidence="3" id="KW-1185">Reference proteome</keyword>
<dbReference type="RefSeq" id="WP_258814138.1">
    <property type="nucleotide sequence ID" value="NZ_JANUGU010000011.1"/>
</dbReference>
<sequence length="287" mass="29566">MRTLVSIACLAMLGGCVMIVGPDGDGDVHVRSAFSSAPVVEGNGNYTREVRTIGSLPQLAVNGSMQVDVRVGPAPSLVVEADSNLLPLIRTETSGDTLRISADRIRTRNPVHIVYTVPRLTGVQANGSGRINVEGLNGAPLQARLNGSGVLELAGDVAQLDAQLNGSGRLEANRLRASGAELNSNGSGYLYAGDLRGEHATIGVHGSGKVQARGAVRYLTVHVTGSGSADLDGLASERGDLSSTGSGSLMANVRQDLIASTSGSGSVRVRGNPPQRSISGRHVVMVD</sequence>
<reference evidence="2 3" key="1">
    <citation type="submission" date="2022-08" db="EMBL/GenBank/DDBJ databases">
        <title>Reclassification of Massilia species as members of the genera Telluria, Duganella, Pseudoduganella, Mokoshia gen. nov. and Zemynaea gen. nov. using orthogonal and non-orthogonal genome-based approaches.</title>
        <authorList>
            <person name="Bowman J.P."/>
        </authorList>
    </citation>
    <scope>NUCLEOTIDE SEQUENCE [LARGE SCALE GENOMIC DNA]</scope>
    <source>
        <strain evidence="2 3">JCM 31606</strain>
    </source>
</reference>
<evidence type="ECO:0000259" key="1">
    <source>
        <dbReference type="Pfam" id="PF10988"/>
    </source>
</evidence>
<dbReference type="PANTHER" id="PTHR39200:SF1">
    <property type="entry name" value="AUTO-TRANSPORTER ADHESIN HEAD GIN DOMAIN-CONTAINING PROTEIN-RELATED"/>
    <property type="match status" value="1"/>
</dbReference>
<name>A0ABT2D408_9BURK</name>
<accession>A0ABT2D408</accession>
<evidence type="ECO:0000313" key="3">
    <source>
        <dbReference type="Proteomes" id="UP001204621"/>
    </source>
</evidence>
<gene>
    <name evidence="2" type="ORF">NX778_23005</name>
</gene>
<dbReference type="PROSITE" id="PS51257">
    <property type="entry name" value="PROKAR_LIPOPROTEIN"/>
    <property type="match status" value="1"/>
</dbReference>
<dbReference type="EMBL" id="JANUGU010000011">
    <property type="protein sequence ID" value="MCS0660947.1"/>
    <property type="molecule type" value="Genomic_DNA"/>
</dbReference>
<comment type="caution">
    <text evidence="2">The sequence shown here is derived from an EMBL/GenBank/DDBJ whole genome shotgun (WGS) entry which is preliminary data.</text>
</comment>
<dbReference type="InterPro" id="IPR021255">
    <property type="entry name" value="DUF2807"/>
</dbReference>
<dbReference type="PANTHER" id="PTHR39200">
    <property type="entry name" value="HYPOTHETICAL EXPORTED PROTEIN"/>
    <property type="match status" value="1"/>
</dbReference>
<evidence type="ECO:0000313" key="2">
    <source>
        <dbReference type="EMBL" id="MCS0660947.1"/>
    </source>
</evidence>
<feature type="domain" description="Putative auto-transporter adhesin head GIN" evidence="1">
    <location>
        <begin position="59"/>
        <end position="189"/>
    </location>
</feature>
<dbReference type="Proteomes" id="UP001204621">
    <property type="component" value="Unassembled WGS sequence"/>
</dbReference>
<protein>
    <submittedName>
        <fullName evidence="2">DUF2807 domain-containing protein</fullName>
    </submittedName>
</protein>
<dbReference type="Gene3D" id="2.160.20.120">
    <property type="match status" value="1"/>
</dbReference>